<feature type="region of interest" description="Disordered" evidence="1">
    <location>
        <begin position="158"/>
        <end position="270"/>
    </location>
</feature>
<feature type="compositionally biased region" description="Basic and acidic residues" evidence="1">
    <location>
        <begin position="239"/>
        <end position="263"/>
    </location>
</feature>
<name>A0A8D8I0F9_CULPI</name>
<dbReference type="EMBL" id="HBUE01230113">
    <property type="protein sequence ID" value="CAG6544384.1"/>
    <property type="molecule type" value="Transcribed_RNA"/>
</dbReference>
<evidence type="ECO:0000313" key="2">
    <source>
        <dbReference type="EMBL" id="CAG6544384.1"/>
    </source>
</evidence>
<dbReference type="EMBL" id="HBUE01336897">
    <property type="protein sequence ID" value="CAG6596518.1"/>
    <property type="molecule type" value="Transcribed_RNA"/>
</dbReference>
<proteinExistence type="predicted"/>
<feature type="compositionally biased region" description="Basic and acidic residues" evidence="1">
    <location>
        <begin position="71"/>
        <end position="84"/>
    </location>
</feature>
<feature type="compositionally biased region" description="Basic and acidic residues" evidence="1">
    <location>
        <begin position="52"/>
        <end position="61"/>
    </location>
</feature>
<sequence>MQRCDGTASHPRRRSCRVAVPIGQRQKHQRPAPAGQDEGERNHDQGVGQQDQRPEQRDRRPAVGARVQITRNDESPHETDEQLVPRRRRGQIYRPRTSRHEGRLPNTPAKGQTVPPTIHALLRNRPENLRPLPRKNLKVQHQQPDRDLLQRRLRHLAVPRLAPNPPLPAGRPTTTSPAGIPRRHHRNLSPSPLRNPKIRQPAQTGPRQVQTSRPEGGLRIPLQKRQKQPAQRRSQHQPAGRDLRGRAGRAHAEVPRGSGDSREVFSAVGG</sequence>
<evidence type="ECO:0000256" key="1">
    <source>
        <dbReference type="SAM" id="MobiDB-lite"/>
    </source>
</evidence>
<reference evidence="2" key="1">
    <citation type="submission" date="2021-05" db="EMBL/GenBank/DDBJ databases">
        <authorList>
            <person name="Alioto T."/>
            <person name="Alioto T."/>
            <person name="Gomez Garrido J."/>
        </authorList>
    </citation>
    <scope>NUCLEOTIDE SEQUENCE</scope>
</reference>
<feature type="region of interest" description="Disordered" evidence="1">
    <location>
        <begin position="1"/>
        <end position="145"/>
    </location>
</feature>
<protein>
    <submittedName>
        <fullName evidence="2">(northern house mosquito) hypothetical protein</fullName>
    </submittedName>
</protein>
<dbReference type="AlphaFoldDB" id="A0A8D8I0F9"/>
<feature type="compositionally biased region" description="Polar residues" evidence="1">
    <location>
        <begin position="201"/>
        <end position="213"/>
    </location>
</feature>
<accession>A0A8D8I0F9</accession>
<organism evidence="2">
    <name type="scientific">Culex pipiens</name>
    <name type="common">House mosquito</name>
    <dbReference type="NCBI Taxonomy" id="7175"/>
    <lineage>
        <taxon>Eukaryota</taxon>
        <taxon>Metazoa</taxon>
        <taxon>Ecdysozoa</taxon>
        <taxon>Arthropoda</taxon>
        <taxon>Hexapoda</taxon>
        <taxon>Insecta</taxon>
        <taxon>Pterygota</taxon>
        <taxon>Neoptera</taxon>
        <taxon>Endopterygota</taxon>
        <taxon>Diptera</taxon>
        <taxon>Nematocera</taxon>
        <taxon>Culicoidea</taxon>
        <taxon>Culicidae</taxon>
        <taxon>Culicinae</taxon>
        <taxon>Culicini</taxon>
        <taxon>Culex</taxon>
        <taxon>Culex</taxon>
    </lineage>
</organism>